<organism evidence="1 2">
    <name type="scientific">Curtobacterium salicis</name>
    <dbReference type="NCBI Taxonomy" id="1779862"/>
    <lineage>
        <taxon>Bacteria</taxon>
        <taxon>Bacillati</taxon>
        <taxon>Actinomycetota</taxon>
        <taxon>Actinomycetes</taxon>
        <taxon>Micrococcales</taxon>
        <taxon>Microbacteriaceae</taxon>
        <taxon>Curtobacterium</taxon>
    </lineage>
</organism>
<dbReference type="Proteomes" id="UP001318300">
    <property type="component" value="Unassembled WGS sequence"/>
</dbReference>
<accession>A0ABX0T9I9</accession>
<sequence length="161" mass="17368">MKTAPRGTGAHLKTLRTTSGASQPLVAAMTGTSTAYLAKVEDGLFDPTRSYVAKVTEAILRLMKDRPRPCPVMGCDNTKHIDRMDGITGTPVHHHADERRGEGWVLTVERFDGQDAEWVVYAEVSDDTALAASAFLAFTAAYREASAYAATLNGKPAVVTR</sequence>
<evidence type="ECO:0000313" key="2">
    <source>
        <dbReference type="Proteomes" id="UP001318300"/>
    </source>
</evidence>
<name>A0ABX0T9I9_9MICO</name>
<dbReference type="SUPFAM" id="SSF47413">
    <property type="entry name" value="lambda repressor-like DNA-binding domains"/>
    <property type="match status" value="1"/>
</dbReference>
<evidence type="ECO:0000313" key="1">
    <source>
        <dbReference type="EMBL" id="NII42135.1"/>
    </source>
</evidence>
<keyword evidence="2" id="KW-1185">Reference proteome</keyword>
<proteinExistence type="predicted"/>
<reference evidence="1 2" key="1">
    <citation type="submission" date="2020-03" db="EMBL/GenBank/DDBJ databases">
        <title>Above-ground endophytic microbial communities from plants in different locations in the United States.</title>
        <authorList>
            <person name="Frank C."/>
        </authorList>
    </citation>
    <scope>NUCLEOTIDE SEQUENCE [LARGE SCALE GENOMIC DNA]</scope>
    <source>
        <strain evidence="1 2">WW7</strain>
    </source>
</reference>
<dbReference type="RefSeq" id="WP_166781132.1">
    <property type="nucleotide sequence ID" value="NZ_JAAOYO010000004.1"/>
</dbReference>
<dbReference type="InterPro" id="IPR010982">
    <property type="entry name" value="Lambda_DNA-bd_dom_sf"/>
</dbReference>
<gene>
    <name evidence="1" type="ORF">E9228_002793</name>
</gene>
<comment type="caution">
    <text evidence="1">The sequence shown here is derived from an EMBL/GenBank/DDBJ whole genome shotgun (WGS) entry which is preliminary data.</text>
</comment>
<protein>
    <submittedName>
        <fullName evidence="1">Transcriptional regulator with XRE-family HTH domain</fullName>
    </submittedName>
</protein>
<dbReference type="EMBL" id="JAAOYO010000004">
    <property type="protein sequence ID" value="NII42135.1"/>
    <property type="molecule type" value="Genomic_DNA"/>
</dbReference>